<dbReference type="GO" id="GO:0046933">
    <property type="term" value="F:proton-transporting ATP synthase activity, rotational mechanism"/>
    <property type="evidence" value="ECO:0007669"/>
    <property type="project" value="UniProtKB-UniRule"/>
</dbReference>
<dbReference type="SUPFAM" id="SSF47928">
    <property type="entry name" value="N-terminal domain of the delta subunit of the F1F0-ATP synthase"/>
    <property type="match status" value="1"/>
</dbReference>
<organism evidence="9 10">
    <name type="scientific">Tistlia consotensis USBA 355</name>
    <dbReference type="NCBI Taxonomy" id="560819"/>
    <lineage>
        <taxon>Bacteria</taxon>
        <taxon>Pseudomonadati</taxon>
        <taxon>Pseudomonadota</taxon>
        <taxon>Alphaproteobacteria</taxon>
        <taxon>Rhodospirillales</taxon>
        <taxon>Rhodovibrionaceae</taxon>
        <taxon>Tistlia</taxon>
    </lineage>
</organism>
<evidence type="ECO:0000256" key="3">
    <source>
        <dbReference type="ARBA" id="ARBA00022781"/>
    </source>
</evidence>
<gene>
    <name evidence="8" type="primary">atpH</name>
    <name evidence="9" type="ORF">SAMN05428998_104129</name>
</gene>
<evidence type="ECO:0000256" key="7">
    <source>
        <dbReference type="ARBA" id="ARBA00023310"/>
    </source>
</evidence>
<reference evidence="9 10" key="1">
    <citation type="submission" date="2017-04" db="EMBL/GenBank/DDBJ databases">
        <authorList>
            <person name="Afonso C.L."/>
            <person name="Miller P.J."/>
            <person name="Scott M.A."/>
            <person name="Spackman E."/>
            <person name="Goraichik I."/>
            <person name="Dimitrov K.M."/>
            <person name="Suarez D.L."/>
            <person name="Swayne D.E."/>
        </authorList>
    </citation>
    <scope>NUCLEOTIDE SEQUENCE [LARGE SCALE GENOMIC DNA]</scope>
    <source>
        <strain evidence="9 10">USBA 355</strain>
    </source>
</reference>
<keyword evidence="7 8" id="KW-0066">ATP synthesis</keyword>
<dbReference type="InterPro" id="IPR000711">
    <property type="entry name" value="ATPase_OSCP/dsu"/>
</dbReference>
<dbReference type="PRINTS" id="PR00125">
    <property type="entry name" value="ATPASEDELTA"/>
</dbReference>
<dbReference type="PANTHER" id="PTHR11910">
    <property type="entry name" value="ATP SYNTHASE DELTA CHAIN"/>
    <property type="match status" value="1"/>
</dbReference>
<proteinExistence type="inferred from homology"/>
<evidence type="ECO:0000256" key="2">
    <source>
        <dbReference type="ARBA" id="ARBA00022448"/>
    </source>
</evidence>
<comment type="function">
    <text evidence="8">F(1)F(0) ATP synthase produces ATP from ADP in the presence of a proton or sodium gradient. F-type ATPases consist of two structural domains, F(1) containing the extramembraneous catalytic core and F(0) containing the membrane proton channel, linked together by a central stalk and a peripheral stalk. During catalysis, ATP synthesis in the catalytic domain of F(1) is coupled via a rotary mechanism of the central stalk subunits to proton translocation.</text>
</comment>
<protein>
    <recommendedName>
        <fullName evidence="8">ATP synthase subunit delta</fullName>
    </recommendedName>
    <alternativeName>
        <fullName evidence="8">ATP synthase F(1) sector subunit delta</fullName>
    </alternativeName>
    <alternativeName>
        <fullName evidence="8">F-type ATPase subunit delta</fullName>
        <shortName evidence="8">F-ATPase subunit delta</shortName>
    </alternativeName>
</protein>
<dbReference type="STRING" id="560819.SAMN05428998_104129"/>
<accession>A0A1Y6BKJ6</accession>
<evidence type="ECO:0000313" key="10">
    <source>
        <dbReference type="Proteomes" id="UP000192917"/>
    </source>
</evidence>
<keyword evidence="10" id="KW-1185">Reference proteome</keyword>
<keyword evidence="5 8" id="KW-0472">Membrane</keyword>
<dbReference type="Proteomes" id="UP000192917">
    <property type="component" value="Unassembled WGS sequence"/>
</dbReference>
<name>A0A1Y6BKJ6_9PROT</name>
<evidence type="ECO:0000256" key="6">
    <source>
        <dbReference type="ARBA" id="ARBA00023196"/>
    </source>
</evidence>
<evidence type="ECO:0000256" key="5">
    <source>
        <dbReference type="ARBA" id="ARBA00023136"/>
    </source>
</evidence>
<dbReference type="GO" id="GO:0045259">
    <property type="term" value="C:proton-transporting ATP synthase complex"/>
    <property type="evidence" value="ECO:0007669"/>
    <property type="project" value="UniProtKB-KW"/>
</dbReference>
<sequence length="186" mass="20327">MAGEDSPVGGLAERYATALLDLADQAKKLDAVADDLRGLKGLIEESDDLRGLLRSPLYDRDEQTRAMDEILGKAGVDDLTRRFVLVVAENRRLFALPRMIDGYLEELARRRGEVTAKVTAARKLDKDQLKTLQQAIDKVVGGKAKIEMKVDPALLGGLVVRVGSRMIDGSVKGKLDRLQVAMKGAQ</sequence>
<dbReference type="NCBIfam" id="TIGR01145">
    <property type="entry name" value="ATP_synt_delta"/>
    <property type="match status" value="1"/>
</dbReference>
<dbReference type="AlphaFoldDB" id="A0A1Y6BKJ6"/>
<dbReference type="Pfam" id="PF00213">
    <property type="entry name" value="OSCP"/>
    <property type="match status" value="1"/>
</dbReference>
<comment type="similarity">
    <text evidence="8">Belongs to the ATPase delta chain family.</text>
</comment>
<dbReference type="EMBL" id="FWZX01000004">
    <property type="protein sequence ID" value="SMF08347.1"/>
    <property type="molecule type" value="Genomic_DNA"/>
</dbReference>
<dbReference type="HAMAP" id="MF_01416">
    <property type="entry name" value="ATP_synth_delta_bact"/>
    <property type="match status" value="1"/>
</dbReference>
<evidence type="ECO:0000256" key="1">
    <source>
        <dbReference type="ARBA" id="ARBA00004370"/>
    </source>
</evidence>
<keyword evidence="8" id="KW-1003">Cell membrane</keyword>
<evidence type="ECO:0000256" key="8">
    <source>
        <dbReference type="HAMAP-Rule" id="MF_01416"/>
    </source>
</evidence>
<evidence type="ECO:0000256" key="4">
    <source>
        <dbReference type="ARBA" id="ARBA00023065"/>
    </source>
</evidence>
<evidence type="ECO:0000313" key="9">
    <source>
        <dbReference type="EMBL" id="SMF08347.1"/>
    </source>
</evidence>
<keyword evidence="2 8" id="KW-0813">Transport</keyword>
<dbReference type="Gene3D" id="1.10.520.20">
    <property type="entry name" value="N-terminal domain of the delta subunit of the F1F0-ATP synthase"/>
    <property type="match status" value="1"/>
</dbReference>
<dbReference type="NCBIfam" id="NF004406">
    <property type="entry name" value="PRK05758.3-2"/>
    <property type="match status" value="1"/>
</dbReference>
<keyword evidence="4 8" id="KW-0406">Ion transport</keyword>
<comment type="function">
    <text evidence="8">This protein is part of the stalk that links CF(0) to CF(1). It either transmits conformational changes from CF(0) to CF(1) or is implicated in proton conduction.</text>
</comment>
<keyword evidence="6 8" id="KW-0139">CF(1)</keyword>
<dbReference type="GO" id="GO:0005886">
    <property type="term" value="C:plasma membrane"/>
    <property type="evidence" value="ECO:0007669"/>
    <property type="project" value="UniProtKB-SubCell"/>
</dbReference>
<comment type="subcellular location">
    <subcellularLocation>
        <location evidence="8">Cell membrane</location>
        <topology evidence="8">Peripheral membrane protein</topology>
    </subcellularLocation>
    <subcellularLocation>
        <location evidence="1">Membrane</location>
    </subcellularLocation>
</comment>
<keyword evidence="3 8" id="KW-0375">Hydrogen ion transport</keyword>
<dbReference type="RefSeq" id="WP_085121834.1">
    <property type="nucleotide sequence ID" value="NZ_FWZX01000004.1"/>
</dbReference>
<dbReference type="InterPro" id="IPR026015">
    <property type="entry name" value="ATP_synth_OSCP/delta_N_sf"/>
</dbReference>